<name>A0A5N4W623_9GAMM</name>
<dbReference type="EMBL" id="VXLD01000008">
    <property type="protein sequence ID" value="KAB1853601.1"/>
    <property type="molecule type" value="Genomic_DNA"/>
</dbReference>
<accession>A0A5N4W623</accession>
<dbReference type="AlphaFoldDB" id="A0A5N4W623"/>
<protein>
    <submittedName>
        <fullName evidence="1">Uncharacterized protein</fullName>
    </submittedName>
</protein>
<evidence type="ECO:0000313" key="2">
    <source>
        <dbReference type="Proteomes" id="UP000325788"/>
    </source>
</evidence>
<sequence length="87" mass="9639">MYIKELLIRTENIKIMQTLHAAGIDHKVIATFMCCEGIAIQAQEVSTVLNQYDALGSKKIPSKKVKALIYAKQLGEDDETLPCPAAY</sequence>
<dbReference type="RefSeq" id="WP_151504948.1">
    <property type="nucleotide sequence ID" value="NZ_VXLD01000008.1"/>
</dbReference>
<proteinExistence type="predicted"/>
<gene>
    <name evidence="1" type="ORF">F4W09_12105</name>
</gene>
<organism evidence="1 2">
    <name type="scientific">Acinetobacter tandoii</name>
    <dbReference type="NCBI Taxonomy" id="202954"/>
    <lineage>
        <taxon>Bacteria</taxon>
        <taxon>Pseudomonadati</taxon>
        <taxon>Pseudomonadota</taxon>
        <taxon>Gammaproteobacteria</taxon>
        <taxon>Moraxellales</taxon>
        <taxon>Moraxellaceae</taxon>
        <taxon>Acinetobacter</taxon>
    </lineage>
</organism>
<reference evidence="1 2" key="1">
    <citation type="submission" date="2019-09" db="EMBL/GenBank/DDBJ databases">
        <title>Draft genome sequence of Acinetobacter tandoii W4-4-4 isolated from environmental water sample.</title>
        <authorList>
            <person name="Wee S.K."/>
            <person name="Yan B."/>
            <person name="Mustaffa S.B."/>
            <person name="Yap E.P.H."/>
        </authorList>
    </citation>
    <scope>NUCLEOTIDE SEQUENCE [LARGE SCALE GENOMIC DNA]</scope>
    <source>
        <strain evidence="1 2">W4-4-4</strain>
    </source>
</reference>
<evidence type="ECO:0000313" key="1">
    <source>
        <dbReference type="EMBL" id="KAB1853601.1"/>
    </source>
</evidence>
<dbReference type="Proteomes" id="UP000325788">
    <property type="component" value="Unassembled WGS sequence"/>
</dbReference>
<comment type="caution">
    <text evidence="1">The sequence shown here is derived from an EMBL/GenBank/DDBJ whole genome shotgun (WGS) entry which is preliminary data.</text>
</comment>